<protein>
    <submittedName>
        <fullName evidence="2">Uncharacterized protein</fullName>
    </submittedName>
</protein>
<organism evidence="2 3">
    <name type="scientific">Thelephora terrestris</name>
    <dbReference type="NCBI Taxonomy" id="56493"/>
    <lineage>
        <taxon>Eukaryota</taxon>
        <taxon>Fungi</taxon>
        <taxon>Dikarya</taxon>
        <taxon>Basidiomycota</taxon>
        <taxon>Agaricomycotina</taxon>
        <taxon>Agaricomycetes</taxon>
        <taxon>Thelephorales</taxon>
        <taxon>Thelephoraceae</taxon>
        <taxon>Thelephora</taxon>
    </lineage>
</organism>
<keyword evidence="1" id="KW-0472">Membrane</keyword>
<proteinExistence type="predicted"/>
<feature type="transmembrane region" description="Helical" evidence="1">
    <location>
        <begin position="34"/>
        <end position="57"/>
    </location>
</feature>
<keyword evidence="3" id="KW-1185">Reference proteome</keyword>
<sequence length="151" mass="16670">MCYFTVIFTLPFRTRGNVPPQGLVSRFRPAFNTATVNLITVSSATASGILVFTPLMISRIKLSLRKAADTLQATWPLMQDTTPRMAILFNLQPPSSEGSIREEDTATSLDTFRDPFKLSQSGDSVPITKVFGPFVTNAMFTSTKSVHRHVV</sequence>
<dbReference type="EMBL" id="WIUZ02000005">
    <property type="protein sequence ID" value="KAF9786791.1"/>
    <property type="molecule type" value="Genomic_DNA"/>
</dbReference>
<evidence type="ECO:0000313" key="3">
    <source>
        <dbReference type="Proteomes" id="UP000736335"/>
    </source>
</evidence>
<evidence type="ECO:0000256" key="1">
    <source>
        <dbReference type="SAM" id="Phobius"/>
    </source>
</evidence>
<comment type="caution">
    <text evidence="2">The sequence shown here is derived from an EMBL/GenBank/DDBJ whole genome shotgun (WGS) entry which is preliminary data.</text>
</comment>
<dbReference type="AlphaFoldDB" id="A0A9P6HGH2"/>
<keyword evidence="1" id="KW-1133">Transmembrane helix</keyword>
<accession>A0A9P6HGH2</accession>
<gene>
    <name evidence="2" type="ORF">BJ322DRAFT_675374</name>
</gene>
<reference evidence="2" key="2">
    <citation type="submission" date="2020-11" db="EMBL/GenBank/DDBJ databases">
        <authorList>
            <consortium name="DOE Joint Genome Institute"/>
            <person name="Kuo A."/>
            <person name="Miyauchi S."/>
            <person name="Kiss E."/>
            <person name="Drula E."/>
            <person name="Kohler A."/>
            <person name="Sanchez-Garcia M."/>
            <person name="Andreopoulos B."/>
            <person name="Barry K.W."/>
            <person name="Bonito G."/>
            <person name="Buee M."/>
            <person name="Carver A."/>
            <person name="Chen C."/>
            <person name="Cichocki N."/>
            <person name="Clum A."/>
            <person name="Culley D."/>
            <person name="Crous P.W."/>
            <person name="Fauchery L."/>
            <person name="Girlanda M."/>
            <person name="Hayes R."/>
            <person name="Keri Z."/>
            <person name="Labutti K."/>
            <person name="Lipzen A."/>
            <person name="Lombard V."/>
            <person name="Magnuson J."/>
            <person name="Maillard F."/>
            <person name="Morin E."/>
            <person name="Murat C."/>
            <person name="Nolan M."/>
            <person name="Ohm R."/>
            <person name="Pangilinan J."/>
            <person name="Pereira M."/>
            <person name="Perotto S."/>
            <person name="Peter M."/>
            <person name="Riley R."/>
            <person name="Sitrit Y."/>
            <person name="Stielow B."/>
            <person name="Szollosi G."/>
            <person name="Zifcakova L."/>
            <person name="Stursova M."/>
            <person name="Spatafora J.W."/>
            <person name="Tedersoo L."/>
            <person name="Vaario L.-M."/>
            <person name="Yamada A."/>
            <person name="Yan M."/>
            <person name="Wang P."/>
            <person name="Xu J."/>
            <person name="Bruns T."/>
            <person name="Baldrian P."/>
            <person name="Vilgalys R."/>
            <person name="Henrissat B."/>
            <person name="Grigoriev I.V."/>
            <person name="Hibbett D."/>
            <person name="Nagy L.G."/>
            <person name="Martin F.M."/>
        </authorList>
    </citation>
    <scope>NUCLEOTIDE SEQUENCE</scope>
    <source>
        <strain evidence="2">UH-Tt-Lm1</strain>
    </source>
</reference>
<evidence type="ECO:0000313" key="2">
    <source>
        <dbReference type="EMBL" id="KAF9786791.1"/>
    </source>
</evidence>
<dbReference type="Proteomes" id="UP000736335">
    <property type="component" value="Unassembled WGS sequence"/>
</dbReference>
<name>A0A9P6HGH2_9AGAM</name>
<keyword evidence="1" id="KW-0812">Transmembrane</keyword>
<reference evidence="2" key="1">
    <citation type="journal article" date="2020" name="Nat. Commun.">
        <title>Large-scale genome sequencing of mycorrhizal fungi provides insights into the early evolution of symbiotic traits.</title>
        <authorList>
            <person name="Miyauchi S."/>
            <person name="Kiss E."/>
            <person name="Kuo A."/>
            <person name="Drula E."/>
            <person name="Kohler A."/>
            <person name="Sanchez-Garcia M."/>
            <person name="Morin E."/>
            <person name="Andreopoulos B."/>
            <person name="Barry K.W."/>
            <person name="Bonito G."/>
            <person name="Buee M."/>
            <person name="Carver A."/>
            <person name="Chen C."/>
            <person name="Cichocki N."/>
            <person name="Clum A."/>
            <person name="Culley D."/>
            <person name="Crous P.W."/>
            <person name="Fauchery L."/>
            <person name="Girlanda M."/>
            <person name="Hayes R.D."/>
            <person name="Keri Z."/>
            <person name="LaButti K."/>
            <person name="Lipzen A."/>
            <person name="Lombard V."/>
            <person name="Magnuson J."/>
            <person name="Maillard F."/>
            <person name="Murat C."/>
            <person name="Nolan M."/>
            <person name="Ohm R.A."/>
            <person name="Pangilinan J."/>
            <person name="Pereira M.F."/>
            <person name="Perotto S."/>
            <person name="Peter M."/>
            <person name="Pfister S."/>
            <person name="Riley R."/>
            <person name="Sitrit Y."/>
            <person name="Stielow J.B."/>
            <person name="Szollosi G."/>
            <person name="Zifcakova L."/>
            <person name="Stursova M."/>
            <person name="Spatafora J.W."/>
            <person name="Tedersoo L."/>
            <person name="Vaario L.M."/>
            <person name="Yamada A."/>
            <person name="Yan M."/>
            <person name="Wang P."/>
            <person name="Xu J."/>
            <person name="Bruns T."/>
            <person name="Baldrian P."/>
            <person name="Vilgalys R."/>
            <person name="Dunand C."/>
            <person name="Henrissat B."/>
            <person name="Grigoriev I.V."/>
            <person name="Hibbett D."/>
            <person name="Nagy L.G."/>
            <person name="Martin F.M."/>
        </authorList>
    </citation>
    <scope>NUCLEOTIDE SEQUENCE</scope>
    <source>
        <strain evidence="2">UH-Tt-Lm1</strain>
    </source>
</reference>